<accession>I5AS86</accession>
<evidence type="ECO:0000313" key="2">
    <source>
        <dbReference type="Proteomes" id="UP000005753"/>
    </source>
</evidence>
<reference evidence="1 2" key="1">
    <citation type="submission" date="2010-08" db="EMBL/GenBank/DDBJ databases">
        <authorList>
            <consortium name="US DOE Joint Genome Institute (JGI-PGF)"/>
            <person name="Lucas S."/>
            <person name="Copeland A."/>
            <person name="Lapidus A."/>
            <person name="Cheng J.-F."/>
            <person name="Bruce D."/>
            <person name="Goodwin L."/>
            <person name="Pitluck S."/>
            <person name="Land M.L."/>
            <person name="Hauser L."/>
            <person name="Chang Y.-J."/>
            <person name="Anderson I.J."/>
            <person name="Johnson E."/>
            <person name="Mulhopadhyay B."/>
            <person name="Kyrpides N."/>
            <person name="Woyke T.J."/>
        </authorList>
    </citation>
    <scope>NUCLEOTIDE SEQUENCE [LARGE SCALE GENOMIC DNA]</scope>
    <source>
        <strain evidence="1 2">6</strain>
    </source>
</reference>
<proteinExistence type="predicted"/>
<evidence type="ECO:0000313" key="1">
    <source>
        <dbReference type="EMBL" id="EIM56659.1"/>
    </source>
</evidence>
<protein>
    <submittedName>
        <fullName evidence="1">Uncharacterized protein</fullName>
    </submittedName>
</protein>
<dbReference type="AlphaFoldDB" id="I5AS86"/>
<name>I5AS86_EUBC6</name>
<gene>
    <name evidence="1" type="ORF">EubceDRAFT1_0825</name>
</gene>
<dbReference type="STRING" id="633697.EubceDRAFT1_0825"/>
<organism evidence="1 2">
    <name type="scientific">Eubacterium cellulosolvens (strain ATCC 43171 / JCM 9499 / 6)</name>
    <name type="common">Cillobacterium cellulosolvens</name>
    <dbReference type="NCBI Taxonomy" id="633697"/>
    <lineage>
        <taxon>Bacteria</taxon>
        <taxon>Bacillati</taxon>
        <taxon>Bacillota</taxon>
        <taxon>Clostridia</taxon>
        <taxon>Eubacteriales</taxon>
        <taxon>Eubacteriaceae</taxon>
        <taxon>Eubacterium</taxon>
    </lineage>
</organism>
<dbReference type="EMBL" id="CM001487">
    <property type="protein sequence ID" value="EIM56659.1"/>
    <property type="molecule type" value="Genomic_DNA"/>
</dbReference>
<dbReference type="Proteomes" id="UP000005753">
    <property type="component" value="Chromosome"/>
</dbReference>
<reference evidence="1 2" key="2">
    <citation type="submission" date="2012-02" db="EMBL/GenBank/DDBJ databases">
        <title>Improved High-Quality Draft sequence of Eubacterium cellulosolvens 6.</title>
        <authorList>
            <consortium name="US DOE Joint Genome Institute"/>
            <person name="Lucas S."/>
            <person name="Han J."/>
            <person name="Lapidus A."/>
            <person name="Cheng J.-F."/>
            <person name="Goodwin L."/>
            <person name="Pitluck S."/>
            <person name="Peters L."/>
            <person name="Mikhailova N."/>
            <person name="Gu W."/>
            <person name="Detter J.C."/>
            <person name="Han C."/>
            <person name="Tapia R."/>
            <person name="Land M."/>
            <person name="Hauser L."/>
            <person name="Kyrpides N."/>
            <person name="Ivanova N."/>
            <person name="Pagani I."/>
            <person name="Johnson E."/>
            <person name="Mukhopadhyay B."/>
            <person name="Anderson I."/>
            <person name="Woyke T."/>
        </authorList>
    </citation>
    <scope>NUCLEOTIDE SEQUENCE [LARGE SCALE GENOMIC DNA]</scope>
    <source>
        <strain evidence="1 2">6</strain>
    </source>
</reference>
<sequence length="104" mass="11394">MINYGQIARAATPVLKQAGKFIKANPHYLIEGLLGGGLLASIGYNVKSEKEHEKRDELVKNQLKKNQAIIKDLSSKAEKVDKLEKCNELLIDALTKECTSTVGA</sequence>
<keyword evidence="2" id="KW-1185">Reference proteome</keyword>
<dbReference type="HOGENOM" id="CLU_2245892_0_0_9"/>